<dbReference type="GO" id="GO:0055085">
    <property type="term" value="P:transmembrane transport"/>
    <property type="evidence" value="ECO:0007669"/>
    <property type="project" value="UniProtKB-ARBA"/>
</dbReference>
<dbReference type="Proteomes" id="UP000033452">
    <property type="component" value="Unassembled WGS sequence"/>
</dbReference>
<comment type="similarity">
    <text evidence="2">Belongs to the bacterial solute-binding protein 2 family.</text>
</comment>
<dbReference type="EMBL" id="JXYA01000038">
    <property type="protein sequence ID" value="KJZ07377.1"/>
    <property type="molecule type" value="Genomic_DNA"/>
</dbReference>
<evidence type="ECO:0000256" key="1">
    <source>
        <dbReference type="ARBA" id="ARBA00004418"/>
    </source>
</evidence>
<evidence type="ECO:0000313" key="4">
    <source>
        <dbReference type="EMBL" id="KJZ07377.1"/>
    </source>
</evidence>
<accession>A0A0F4QL33</accession>
<evidence type="ECO:0000256" key="2">
    <source>
        <dbReference type="ARBA" id="ARBA00007639"/>
    </source>
</evidence>
<dbReference type="PANTHER" id="PTHR30036">
    <property type="entry name" value="D-XYLOSE-BINDING PERIPLASMIC PROTEIN"/>
    <property type="match status" value="1"/>
</dbReference>
<reference evidence="4 5" key="1">
    <citation type="journal article" date="2015" name="BMC Genomics">
        <title>Genome mining reveals unlocked bioactive potential of marine Gram-negative bacteria.</title>
        <authorList>
            <person name="Machado H."/>
            <person name="Sonnenschein E.C."/>
            <person name="Melchiorsen J."/>
            <person name="Gram L."/>
        </authorList>
    </citation>
    <scope>NUCLEOTIDE SEQUENCE [LARGE SCALE GENOMIC DNA]</scope>
    <source>
        <strain evidence="4 5">S2471</strain>
    </source>
</reference>
<evidence type="ECO:0000313" key="5">
    <source>
        <dbReference type="Proteomes" id="UP000033452"/>
    </source>
</evidence>
<evidence type="ECO:0000259" key="3">
    <source>
        <dbReference type="Pfam" id="PF13407"/>
    </source>
</evidence>
<dbReference type="InterPro" id="IPR025997">
    <property type="entry name" value="SBP_2_dom"/>
</dbReference>
<dbReference type="PANTHER" id="PTHR30036:SF7">
    <property type="entry name" value="ABC TRANSPORTER PERIPLASMIC-BINDING PROTEIN YPHF"/>
    <property type="match status" value="1"/>
</dbReference>
<dbReference type="GO" id="GO:0030246">
    <property type="term" value="F:carbohydrate binding"/>
    <property type="evidence" value="ECO:0007669"/>
    <property type="project" value="TreeGrafter"/>
</dbReference>
<dbReference type="InterPro" id="IPR050555">
    <property type="entry name" value="Bact_Solute-Bind_Prot2"/>
</dbReference>
<comment type="subcellular location">
    <subcellularLocation>
        <location evidence="1">Periplasm</location>
    </subcellularLocation>
</comment>
<name>A0A0F4QL33_9GAMM</name>
<proteinExistence type="inferred from homology"/>
<comment type="caution">
    <text evidence="4">The sequence shown here is derived from an EMBL/GenBank/DDBJ whole genome shotgun (WGS) entry which is preliminary data.</text>
</comment>
<organism evidence="4 5">
    <name type="scientific">Pseudoalteromonas rubra</name>
    <dbReference type="NCBI Taxonomy" id="43658"/>
    <lineage>
        <taxon>Bacteria</taxon>
        <taxon>Pseudomonadati</taxon>
        <taxon>Pseudomonadota</taxon>
        <taxon>Gammaproteobacteria</taxon>
        <taxon>Alteromonadales</taxon>
        <taxon>Pseudoalteromonadaceae</taxon>
        <taxon>Pseudoalteromonas</taxon>
    </lineage>
</organism>
<dbReference type="SUPFAM" id="SSF53822">
    <property type="entry name" value="Periplasmic binding protein-like I"/>
    <property type="match status" value="1"/>
</dbReference>
<dbReference type="RefSeq" id="WP_046005940.1">
    <property type="nucleotide sequence ID" value="NZ_JXYA01000038.1"/>
</dbReference>
<dbReference type="Gene3D" id="3.40.50.2300">
    <property type="match status" value="2"/>
</dbReference>
<dbReference type="Pfam" id="PF13407">
    <property type="entry name" value="Peripla_BP_4"/>
    <property type="match status" value="1"/>
</dbReference>
<sequence length="336" mass="38118">MKLWIAQFAFFVVTLMLWRGSVYSATSSQVPINIAIVGKTKNDSFYQQSYKGCLRFARDYPNVNCIYDGADDYQDVRTQVLIVKELLRKGIDGLLISTTDSQFLVEGALKQAAKKAIPVITFDSDLLPEHKAYRLTYVGTNNFDFGMALGEEAKRFKSGEKQFICLQSGHQTTPNLNQRIAGVRHALSGQSEKRLSGENGWVEHYRCPLYTLGRRSDALDQLVTMMKYPDPPVFVAVAGFAQFNPDYINRMSQFKSQIARQQRVIISADTENSQLKALQRGLSVTNIGQKPFEMGRLGTELLHQFITRHIKPAQSHYYLDYHYCNKGNVETCTTNH</sequence>
<protein>
    <submittedName>
        <fullName evidence="4">Sugar-binding protein</fullName>
    </submittedName>
</protein>
<dbReference type="InterPro" id="IPR028082">
    <property type="entry name" value="Peripla_BP_I"/>
</dbReference>
<dbReference type="AlphaFoldDB" id="A0A0F4QL33"/>
<dbReference type="GO" id="GO:0030288">
    <property type="term" value="C:outer membrane-bounded periplasmic space"/>
    <property type="evidence" value="ECO:0007669"/>
    <property type="project" value="TreeGrafter"/>
</dbReference>
<gene>
    <name evidence="4" type="ORF">TW77_15755</name>
</gene>
<dbReference type="PATRIC" id="fig|43658.5.peg.3330"/>
<feature type="domain" description="Periplasmic binding protein" evidence="3">
    <location>
        <begin position="34"/>
        <end position="305"/>
    </location>
</feature>
<dbReference type="OrthoDB" id="3189720at2"/>
<keyword evidence="5" id="KW-1185">Reference proteome</keyword>